<dbReference type="InterPro" id="IPR005493">
    <property type="entry name" value="RraA/RraA-like"/>
</dbReference>
<comment type="caution">
    <text evidence="1">The sequence shown here is derived from an EMBL/GenBank/DDBJ whole genome shotgun (WGS) entry which is preliminary data.</text>
</comment>
<dbReference type="Proteomes" id="UP000738349">
    <property type="component" value="Unassembled WGS sequence"/>
</dbReference>
<accession>A0A9P9J5J1</accession>
<gene>
    <name evidence="1" type="ORF">EDB81DRAFT_795801</name>
</gene>
<sequence length="88" mass="9464">MRTGKDRVQVGGVNEAISVGTVRVSPRDIVVADANGVVVVPRSQAREVAAVATQIERRESDIRDLIVNGATIAEAREKVGYHTLQRKG</sequence>
<keyword evidence="2" id="KW-1185">Reference proteome</keyword>
<dbReference type="AlphaFoldDB" id="A0A9P9J5J1"/>
<dbReference type="Pfam" id="PF03737">
    <property type="entry name" value="RraA-like"/>
    <property type="match status" value="1"/>
</dbReference>
<name>A0A9P9J5J1_9HYPO</name>
<evidence type="ECO:0000313" key="1">
    <source>
        <dbReference type="EMBL" id="KAH7143508.1"/>
    </source>
</evidence>
<evidence type="ECO:0000313" key="2">
    <source>
        <dbReference type="Proteomes" id="UP000738349"/>
    </source>
</evidence>
<dbReference type="EMBL" id="JAGMUV010000009">
    <property type="protein sequence ID" value="KAH7143508.1"/>
    <property type="molecule type" value="Genomic_DNA"/>
</dbReference>
<protein>
    <submittedName>
        <fullName evidence="1">Uncharacterized protein</fullName>
    </submittedName>
</protein>
<proteinExistence type="predicted"/>
<dbReference type="InterPro" id="IPR036704">
    <property type="entry name" value="RraA/RraA-like_sf"/>
</dbReference>
<organism evidence="1 2">
    <name type="scientific">Dactylonectria macrodidyma</name>
    <dbReference type="NCBI Taxonomy" id="307937"/>
    <lineage>
        <taxon>Eukaryota</taxon>
        <taxon>Fungi</taxon>
        <taxon>Dikarya</taxon>
        <taxon>Ascomycota</taxon>
        <taxon>Pezizomycotina</taxon>
        <taxon>Sordariomycetes</taxon>
        <taxon>Hypocreomycetidae</taxon>
        <taxon>Hypocreales</taxon>
        <taxon>Nectriaceae</taxon>
        <taxon>Dactylonectria</taxon>
    </lineage>
</organism>
<dbReference type="SUPFAM" id="SSF89562">
    <property type="entry name" value="RraA-like"/>
    <property type="match status" value="1"/>
</dbReference>
<dbReference type="OrthoDB" id="1476984at2759"/>
<dbReference type="Gene3D" id="3.50.30.40">
    <property type="entry name" value="Ribonuclease E inhibitor RraA/RraA-like"/>
    <property type="match status" value="1"/>
</dbReference>
<reference evidence="1" key="1">
    <citation type="journal article" date="2021" name="Nat. Commun.">
        <title>Genetic determinants of endophytism in the Arabidopsis root mycobiome.</title>
        <authorList>
            <person name="Mesny F."/>
            <person name="Miyauchi S."/>
            <person name="Thiergart T."/>
            <person name="Pickel B."/>
            <person name="Atanasova L."/>
            <person name="Karlsson M."/>
            <person name="Huettel B."/>
            <person name="Barry K.W."/>
            <person name="Haridas S."/>
            <person name="Chen C."/>
            <person name="Bauer D."/>
            <person name="Andreopoulos W."/>
            <person name="Pangilinan J."/>
            <person name="LaButti K."/>
            <person name="Riley R."/>
            <person name="Lipzen A."/>
            <person name="Clum A."/>
            <person name="Drula E."/>
            <person name="Henrissat B."/>
            <person name="Kohler A."/>
            <person name="Grigoriev I.V."/>
            <person name="Martin F.M."/>
            <person name="Hacquard S."/>
        </authorList>
    </citation>
    <scope>NUCLEOTIDE SEQUENCE</scope>
    <source>
        <strain evidence="1">MPI-CAGE-AT-0147</strain>
    </source>
</reference>